<dbReference type="EMBL" id="JBFOLJ010000016">
    <property type="protein sequence ID" value="KAL2468887.1"/>
    <property type="molecule type" value="Genomic_DNA"/>
</dbReference>
<organism evidence="1 2">
    <name type="scientific">Forsythia ovata</name>
    <dbReference type="NCBI Taxonomy" id="205694"/>
    <lineage>
        <taxon>Eukaryota</taxon>
        <taxon>Viridiplantae</taxon>
        <taxon>Streptophyta</taxon>
        <taxon>Embryophyta</taxon>
        <taxon>Tracheophyta</taxon>
        <taxon>Spermatophyta</taxon>
        <taxon>Magnoliopsida</taxon>
        <taxon>eudicotyledons</taxon>
        <taxon>Gunneridae</taxon>
        <taxon>Pentapetalae</taxon>
        <taxon>asterids</taxon>
        <taxon>lamiids</taxon>
        <taxon>Lamiales</taxon>
        <taxon>Oleaceae</taxon>
        <taxon>Forsythieae</taxon>
        <taxon>Forsythia</taxon>
    </lineage>
</organism>
<accession>A0ABD1PY81</accession>
<reference evidence="2" key="1">
    <citation type="submission" date="2024-07" db="EMBL/GenBank/DDBJ databases">
        <title>Two chromosome-level genome assemblies of Korean endemic species Abeliophyllum distichum and Forsythia ovata (Oleaceae).</title>
        <authorList>
            <person name="Jang H."/>
        </authorList>
    </citation>
    <scope>NUCLEOTIDE SEQUENCE [LARGE SCALE GENOMIC DNA]</scope>
</reference>
<evidence type="ECO:0000313" key="1">
    <source>
        <dbReference type="EMBL" id="KAL2468887.1"/>
    </source>
</evidence>
<sequence length="138" mass="15863">MDELSNVVTHKIPLQRRKYKDISNPVLKWSENTKMASKSPPTERQFEKLNSAVPYMVHHCRDEDGLQKHKRLREEDINEKTSEEFVRNQQGESKNENLNTIKTENTMDVLSTNPLQSPIGNTSCTKGTCNHSSIPILQ</sequence>
<gene>
    <name evidence="1" type="ORF">Fot_50463</name>
</gene>
<dbReference type="Proteomes" id="UP001604277">
    <property type="component" value="Unassembled WGS sequence"/>
</dbReference>
<protein>
    <submittedName>
        <fullName evidence="1">Uncharacterized protein</fullName>
    </submittedName>
</protein>
<keyword evidence="2" id="KW-1185">Reference proteome</keyword>
<evidence type="ECO:0000313" key="2">
    <source>
        <dbReference type="Proteomes" id="UP001604277"/>
    </source>
</evidence>
<comment type="caution">
    <text evidence="1">The sequence shown here is derived from an EMBL/GenBank/DDBJ whole genome shotgun (WGS) entry which is preliminary data.</text>
</comment>
<dbReference type="AlphaFoldDB" id="A0ABD1PY81"/>
<proteinExistence type="predicted"/>
<name>A0ABD1PY81_9LAMI</name>